<keyword evidence="4" id="KW-1185">Reference proteome</keyword>
<feature type="transmembrane region" description="Helical" evidence="2">
    <location>
        <begin position="432"/>
        <end position="453"/>
    </location>
</feature>
<feature type="compositionally biased region" description="Low complexity" evidence="1">
    <location>
        <begin position="851"/>
        <end position="862"/>
    </location>
</feature>
<feature type="transmembrane region" description="Helical" evidence="2">
    <location>
        <begin position="459"/>
        <end position="481"/>
    </location>
</feature>
<feature type="region of interest" description="Disordered" evidence="1">
    <location>
        <begin position="217"/>
        <end position="239"/>
    </location>
</feature>
<feature type="region of interest" description="Disordered" evidence="1">
    <location>
        <begin position="851"/>
        <end position="882"/>
    </location>
</feature>
<sequence>MFPEIHVENPSKTWAWRLVFFGASGSEAPLLPGTRGLSLDAAGEESPQSSSGLAASKAGFRVRDEWLTKLCQVVSERNLCTVLLPEVYSMEILQEVLWILREQKKGNLVYQILQGIEGRCLQLNASIFTVPHVHGWCKNSGPMVVGFGTECRCLGVPGKAEALAEIDRGRSEQVVIVGFDGGPPRGGHRAFRPWRLALAVSATGGFAAGFRPGCFTQASSGRKKRGRGGVRRPPTSSDKTYRRSMKCLRFHYRSKVAGIGVTVLSGTRTIHVVAAVVGYGTNWVGVKMIFYPIEFLGVNIRRWPETPLGFIGWQGIVPCKTGKMSRRLVDIITEKLLSLKEAFSRLDAAELAQRLEPSVAYAIEHDAAWGEVWISVTRPQLRSVLTQLVQDATPKAARNLLDLRKVVSSAFLKDKVLLGELFQKAGRKELEFLVNSGLSFGFFLGILQMLLWICFPNNWVLPVGGALVGYITNWVAIKLIFDPVEPTQVGPFVFQGLFEKRQVEVSQEFSEFLADRVLTSQRLIDEIANGQNQEKYQALVRKAVPGMVPDHVVRAAANALKKVALEPKDHPVHAYVDKELRLQDTLFQRLCKLTAPEFENLLHPVFQEDELTLIVAGGVLGAFAGFLQMSLGWGGPSAEGAVAKALRLSAGAGAGAAATKMALLPPWRGAVVRGGQTVCVSVCVSTEQCWGGHPDRAMPKRKACPSLDADPCGIGLLYLTADEVNMIREKLDQMKRARISGWEWVLEATDTQRCASTKRGLDTKETPAKEVKARKVAREATKAPEKAAAAKGKTPKAARKTRAAKAKAKTTEKKTAKTKERQARKAAIAAKKAEAKLVKAKEAREAKLAKAQAAERTAAKASAKAKSKTPRRPAAKGKPKATVMACPLDQQGRDYMLDLIVQISEDHKRRLFESYREIVHDVHCNEVTLDFDHMTWKRRRKLQYTLEFWAAQDARAEPAGTATRSASGKLSKHLYRVLQAPLSRTSCTETKKN</sequence>
<dbReference type="EMBL" id="CAXAMN010026250">
    <property type="protein sequence ID" value="CAK9101578.1"/>
    <property type="molecule type" value="Genomic_DNA"/>
</dbReference>
<keyword evidence="2" id="KW-1133">Transmembrane helix</keyword>
<keyword evidence="2" id="KW-0812">Transmembrane</keyword>
<evidence type="ECO:0000256" key="2">
    <source>
        <dbReference type="SAM" id="Phobius"/>
    </source>
</evidence>
<reference evidence="3 4" key="1">
    <citation type="submission" date="2024-02" db="EMBL/GenBank/DDBJ databases">
        <authorList>
            <person name="Chen Y."/>
            <person name="Shah S."/>
            <person name="Dougan E. K."/>
            <person name="Thang M."/>
            <person name="Chan C."/>
        </authorList>
    </citation>
    <scope>NUCLEOTIDE SEQUENCE [LARGE SCALE GENOMIC DNA]</scope>
</reference>
<evidence type="ECO:0000313" key="4">
    <source>
        <dbReference type="Proteomes" id="UP001642484"/>
    </source>
</evidence>
<feature type="compositionally biased region" description="Basic and acidic residues" evidence="1">
    <location>
        <begin position="809"/>
        <end position="823"/>
    </location>
</feature>
<accession>A0ABP0RMM7</accession>
<dbReference type="PANTHER" id="PTHR35791">
    <property type="entry name" value="UPF0754 MEMBRANE PROTEIN YHEB"/>
    <property type="match status" value="1"/>
</dbReference>
<evidence type="ECO:0000256" key="1">
    <source>
        <dbReference type="SAM" id="MobiDB-lite"/>
    </source>
</evidence>
<evidence type="ECO:0000313" key="3">
    <source>
        <dbReference type="EMBL" id="CAK9101578.1"/>
    </source>
</evidence>
<keyword evidence="2" id="KW-0472">Membrane</keyword>
<feature type="region of interest" description="Disordered" evidence="1">
    <location>
        <begin position="756"/>
        <end position="823"/>
    </location>
</feature>
<dbReference type="PANTHER" id="PTHR35791:SF1">
    <property type="entry name" value="UPF0754 MEMBRANE PROTEIN YHEB"/>
    <property type="match status" value="1"/>
</dbReference>
<proteinExistence type="predicted"/>
<dbReference type="Proteomes" id="UP001642484">
    <property type="component" value="Unassembled WGS sequence"/>
</dbReference>
<name>A0ABP0RMM7_9DINO</name>
<organism evidence="3 4">
    <name type="scientific">Durusdinium trenchii</name>
    <dbReference type="NCBI Taxonomy" id="1381693"/>
    <lineage>
        <taxon>Eukaryota</taxon>
        <taxon>Sar</taxon>
        <taxon>Alveolata</taxon>
        <taxon>Dinophyceae</taxon>
        <taxon>Suessiales</taxon>
        <taxon>Symbiodiniaceae</taxon>
        <taxon>Durusdinium</taxon>
    </lineage>
</organism>
<protein>
    <submittedName>
        <fullName evidence="3">Uncharacterized protein</fullName>
    </submittedName>
</protein>
<gene>
    <name evidence="3" type="ORF">CCMP2556_LOCUS47889</name>
</gene>
<feature type="compositionally biased region" description="Basic and acidic residues" evidence="1">
    <location>
        <begin position="759"/>
        <end position="785"/>
    </location>
</feature>
<feature type="compositionally biased region" description="Basic residues" evidence="1">
    <location>
        <begin position="793"/>
        <end position="808"/>
    </location>
</feature>
<feature type="compositionally biased region" description="Basic residues" evidence="1">
    <location>
        <begin position="221"/>
        <end position="230"/>
    </location>
</feature>
<comment type="caution">
    <text evidence="3">The sequence shown here is derived from an EMBL/GenBank/DDBJ whole genome shotgun (WGS) entry which is preliminary data.</text>
</comment>
<feature type="compositionally biased region" description="Basic residues" evidence="1">
    <location>
        <begin position="863"/>
        <end position="879"/>
    </location>
</feature>